<evidence type="ECO:0000313" key="3">
    <source>
        <dbReference type="Proteomes" id="UP000827721"/>
    </source>
</evidence>
<keyword evidence="3" id="KW-1185">Reference proteome</keyword>
<feature type="region of interest" description="Disordered" evidence="1">
    <location>
        <begin position="1"/>
        <end position="89"/>
    </location>
</feature>
<comment type="caution">
    <text evidence="2">The sequence shown here is derived from an EMBL/GenBank/DDBJ whole genome shotgun (WGS) entry which is preliminary data.</text>
</comment>
<sequence length="330" mass="35890">MATDTHHTSTTDEVVEDKVNKGVKPTEKDVLSSKEREEETHKAGEKGTEEQPTAKEQSAVETLQEVQEEQPKTLEAAEKPGGPLDVLPDKEIKVEVEGIEGSEAVSEEAEKPVSDVPQVEAKFGENYQVTKKVVEKPDSVVSVVDVKLNAPPEEVEPKTSIEGGHVDDKGNIADKLDDSTPLEEGKTKTDQEETCVAADVIENMSKGAVEVREDIAKDVELEAKQDEATTDVNEPVKEPEERGLEVKGRENVETSVNELVEGKAEEVAKSDVQNQELSSKNGDEAETSQDLPKEVVTKPTQKQSNNITSKVKQSLVKAKKAIIGKSPSSY</sequence>
<dbReference type="PANTHER" id="PTHR37729:SF1">
    <property type="entry name" value="NEUROFILAMENT PROTEIN-LIKE PROTEIN"/>
    <property type="match status" value="1"/>
</dbReference>
<evidence type="ECO:0000313" key="2">
    <source>
        <dbReference type="EMBL" id="KAH7571237.1"/>
    </source>
</evidence>
<dbReference type="EMBL" id="JAFEMO010000004">
    <property type="protein sequence ID" value="KAH7571237.1"/>
    <property type="molecule type" value="Genomic_DNA"/>
</dbReference>
<feature type="compositionally biased region" description="Polar residues" evidence="1">
    <location>
        <begin position="298"/>
        <end position="311"/>
    </location>
</feature>
<accession>A0ABQ8I3M7</accession>
<dbReference type="Proteomes" id="UP000827721">
    <property type="component" value="Unassembled WGS sequence"/>
</dbReference>
<feature type="compositionally biased region" description="Basic and acidic residues" evidence="1">
    <location>
        <begin position="234"/>
        <end position="252"/>
    </location>
</feature>
<feature type="compositionally biased region" description="Basic and acidic residues" evidence="1">
    <location>
        <begin position="260"/>
        <end position="269"/>
    </location>
</feature>
<feature type="region of interest" description="Disordered" evidence="1">
    <location>
        <begin position="151"/>
        <end position="192"/>
    </location>
</feature>
<proteinExistence type="predicted"/>
<feature type="compositionally biased region" description="Polar residues" evidence="1">
    <location>
        <begin position="271"/>
        <end position="280"/>
    </location>
</feature>
<organism evidence="2 3">
    <name type="scientific">Xanthoceras sorbifolium</name>
    <dbReference type="NCBI Taxonomy" id="99658"/>
    <lineage>
        <taxon>Eukaryota</taxon>
        <taxon>Viridiplantae</taxon>
        <taxon>Streptophyta</taxon>
        <taxon>Embryophyta</taxon>
        <taxon>Tracheophyta</taxon>
        <taxon>Spermatophyta</taxon>
        <taxon>Magnoliopsida</taxon>
        <taxon>eudicotyledons</taxon>
        <taxon>Gunneridae</taxon>
        <taxon>Pentapetalae</taxon>
        <taxon>rosids</taxon>
        <taxon>malvids</taxon>
        <taxon>Sapindales</taxon>
        <taxon>Sapindaceae</taxon>
        <taxon>Xanthoceroideae</taxon>
        <taxon>Xanthoceras</taxon>
    </lineage>
</organism>
<feature type="region of interest" description="Disordered" evidence="1">
    <location>
        <begin position="220"/>
        <end position="311"/>
    </location>
</feature>
<feature type="compositionally biased region" description="Basic and acidic residues" evidence="1">
    <location>
        <begin position="1"/>
        <end position="53"/>
    </location>
</feature>
<gene>
    <name evidence="2" type="ORF">JRO89_XS04G0004000</name>
</gene>
<feature type="compositionally biased region" description="Basic and acidic residues" evidence="1">
    <location>
        <begin position="69"/>
        <end position="78"/>
    </location>
</feature>
<feature type="compositionally biased region" description="Basic and acidic residues" evidence="1">
    <location>
        <begin position="155"/>
        <end position="191"/>
    </location>
</feature>
<reference evidence="2 3" key="1">
    <citation type="submission" date="2021-02" db="EMBL/GenBank/DDBJ databases">
        <title>Plant Genome Project.</title>
        <authorList>
            <person name="Zhang R.-G."/>
        </authorList>
    </citation>
    <scope>NUCLEOTIDE SEQUENCE [LARGE SCALE GENOMIC DNA]</scope>
    <source>
        <tissue evidence="2">Leaves</tissue>
    </source>
</reference>
<name>A0ABQ8I3M7_9ROSI</name>
<dbReference type="PANTHER" id="PTHR37729">
    <property type="entry name" value="NEUROFILAMENT PROTEIN-LIKE PROTEIN"/>
    <property type="match status" value="1"/>
</dbReference>
<feature type="compositionally biased region" description="Polar residues" evidence="1">
    <location>
        <begin position="54"/>
        <end position="65"/>
    </location>
</feature>
<protein>
    <submittedName>
        <fullName evidence="2">Uncharacterized protein</fullName>
    </submittedName>
</protein>
<evidence type="ECO:0000256" key="1">
    <source>
        <dbReference type="SAM" id="MobiDB-lite"/>
    </source>
</evidence>